<dbReference type="OrthoDB" id="4068271at2759"/>
<dbReference type="EMBL" id="CAEFZW010000004">
    <property type="protein sequence ID" value="CAB4254310.1"/>
    <property type="molecule type" value="Genomic_DNA"/>
</dbReference>
<feature type="compositionally biased region" description="Low complexity" evidence="1">
    <location>
        <begin position="314"/>
        <end position="326"/>
    </location>
</feature>
<feature type="compositionally biased region" description="Polar residues" evidence="1">
    <location>
        <begin position="298"/>
        <end position="313"/>
    </location>
</feature>
<name>A0A8H2VF00_9SACH</name>
<dbReference type="GeneID" id="64857299"/>
<keyword evidence="3" id="KW-1185">Reference proteome</keyword>
<accession>A0A8H2VF00</accession>
<dbReference type="AlphaFoldDB" id="A0A8H2VF00"/>
<sequence length="582" mass="65541">MAYSSPQFSNSPEIIGLAPPAPRQRQDKVSKYAKYDDILGSSKHLTMKKKKNRVETFERSTIHSMEELLHILTAKKNINNLSFHIRATIPFSSFNLPFHPTPEAVDALYDKIREDIYDGCGIALVLNHTDRAKDNVTRSKRYICRQDSRGDVSKSGKGSNLKQFHCGSRFIFKYKDRYAFVELDLIHRINHNVNIPVPTLTKAGFSKKDNIVDTTTVHNMKIDNTSVPAVATTAPLYTINTIPNNVTTMSANSVMTGVGQSIGCQPAITYQYPTSIMPPIYYQQSANTAVPNIQNYNPQTAFSNNDPYFQSKYSSNNNNNNNNNNSLPSIHADFQHQHQQLQLHQQQDVPILSQIPQYRKIRTPPQPASAAVMPFQLLQTPILPSLTNFNNGTVQYTPQTAVPMELAPNVAPTTNQPRLLPSFDEGFNRPAVLRGSMSMEVGDSLDSQQSTKVDSDQDNIDRLRNAVDAFQTLKGEDGQFRNAEVSYYQHFVNEIRESLLNIGDGDPNKIKSVLSNSPFWKSIEDIENIVRKYSGTSVKTFNQEPISPIVPSSDSEKEPNASSQNPPFYRQPKMDYFDKRLQ</sequence>
<proteinExistence type="predicted"/>
<protein>
    <submittedName>
        <fullName evidence="2">Uncharacterized protein</fullName>
    </submittedName>
</protein>
<feature type="region of interest" description="Disordered" evidence="1">
    <location>
        <begin position="543"/>
        <end position="582"/>
    </location>
</feature>
<organism evidence="2 3">
    <name type="scientific">Maudiozyma barnettii</name>
    <dbReference type="NCBI Taxonomy" id="61262"/>
    <lineage>
        <taxon>Eukaryota</taxon>
        <taxon>Fungi</taxon>
        <taxon>Dikarya</taxon>
        <taxon>Ascomycota</taxon>
        <taxon>Saccharomycotina</taxon>
        <taxon>Saccharomycetes</taxon>
        <taxon>Saccharomycetales</taxon>
        <taxon>Saccharomycetaceae</taxon>
        <taxon>Maudiozyma</taxon>
    </lineage>
</organism>
<feature type="compositionally biased region" description="Polar residues" evidence="1">
    <location>
        <begin position="1"/>
        <end position="12"/>
    </location>
</feature>
<feature type="compositionally biased region" description="Basic and acidic residues" evidence="1">
    <location>
        <begin position="572"/>
        <end position="582"/>
    </location>
</feature>
<feature type="compositionally biased region" description="Polar residues" evidence="1">
    <location>
        <begin position="543"/>
        <end position="553"/>
    </location>
</feature>
<feature type="region of interest" description="Disordered" evidence="1">
    <location>
        <begin position="1"/>
        <end position="25"/>
    </location>
</feature>
<evidence type="ECO:0000313" key="2">
    <source>
        <dbReference type="EMBL" id="CAB4254310.1"/>
    </source>
</evidence>
<dbReference type="RefSeq" id="XP_041406154.1">
    <property type="nucleotide sequence ID" value="XM_041550220.1"/>
</dbReference>
<gene>
    <name evidence="2" type="ORF">KABA2_04S03344</name>
</gene>
<dbReference type="Proteomes" id="UP000644660">
    <property type="component" value="Unassembled WGS sequence"/>
</dbReference>
<comment type="caution">
    <text evidence="2">The sequence shown here is derived from an EMBL/GenBank/DDBJ whole genome shotgun (WGS) entry which is preliminary data.</text>
</comment>
<feature type="region of interest" description="Disordered" evidence="1">
    <location>
        <begin position="298"/>
        <end position="329"/>
    </location>
</feature>
<evidence type="ECO:0000313" key="3">
    <source>
        <dbReference type="Proteomes" id="UP000644660"/>
    </source>
</evidence>
<evidence type="ECO:0000256" key="1">
    <source>
        <dbReference type="SAM" id="MobiDB-lite"/>
    </source>
</evidence>
<reference evidence="2 3" key="1">
    <citation type="submission" date="2020-05" db="EMBL/GenBank/DDBJ databases">
        <authorList>
            <person name="Casaregola S."/>
            <person name="Devillers H."/>
            <person name="Grondin C."/>
        </authorList>
    </citation>
    <scope>NUCLEOTIDE SEQUENCE [LARGE SCALE GENOMIC DNA]</scope>
    <source>
        <strain evidence="2 3">CLIB 1767</strain>
    </source>
</reference>